<organism evidence="1 2">
    <name type="scientific">Kaistella antarctica</name>
    <dbReference type="NCBI Taxonomy" id="266748"/>
    <lineage>
        <taxon>Bacteria</taxon>
        <taxon>Pseudomonadati</taxon>
        <taxon>Bacteroidota</taxon>
        <taxon>Flavobacteriia</taxon>
        <taxon>Flavobacteriales</taxon>
        <taxon>Weeksellaceae</taxon>
        <taxon>Chryseobacterium group</taxon>
        <taxon>Kaistella</taxon>
    </lineage>
</organism>
<name>A0A3S4UZR0_9FLAO</name>
<proteinExistence type="predicted"/>
<accession>A0A3S4UZR0</accession>
<dbReference type="Proteomes" id="UP000270036">
    <property type="component" value="Chromosome"/>
</dbReference>
<dbReference type="AlphaFoldDB" id="A0A3S4UZR0"/>
<gene>
    <name evidence="1" type="ORF">NCTC13489_02462</name>
</gene>
<protein>
    <submittedName>
        <fullName evidence="1">Uncharacterized protein</fullName>
    </submittedName>
</protein>
<dbReference type="KEGG" id="cant:NCTC13489_02462"/>
<dbReference type="EMBL" id="LR134441">
    <property type="protein sequence ID" value="VEI00978.1"/>
    <property type="molecule type" value="Genomic_DNA"/>
</dbReference>
<evidence type="ECO:0000313" key="2">
    <source>
        <dbReference type="Proteomes" id="UP000270036"/>
    </source>
</evidence>
<reference evidence="1 2" key="1">
    <citation type="submission" date="2018-12" db="EMBL/GenBank/DDBJ databases">
        <authorList>
            <consortium name="Pathogen Informatics"/>
        </authorList>
    </citation>
    <scope>NUCLEOTIDE SEQUENCE [LARGE SCALE GENOMIC DNA]</scope>
    <source>
        <strain evidence="1 2">NCTC13489</strain>
    </source>
</reference>
<sequence>MQLSSQKKHHSKERDIMSNFWGNPLAYASPLARVGLSTATPRATPNANPFCGVSVSIPIAKEDLIT</sequence>
<evidence type="ECO:0000313" key="1">
    <source>
        <dbReference type="EMBL" id="VEI00978.1"/>
    </source>
</evidence>